<proteinExistence type="predicted"/>
<sequence>MEQLIFLQHFIDVLQALARLQPTMTAVTAAASAKPGEQAAMKFMWFPQLIIFDSTQTGSAAAANVSVSSIDAAAFAFTSRPGAPYKLWLDFVGSVITGSVWNLRASTILIPPYDTDGDVSTFSSSEINDMQAICKAVAEDYAPFNIDVTSIPPPADASPATYMRVAIGGGGEWFSGSAGGVAYKNAFGNDTGFLQPAFVFPKRLGPDNPKHIWEAVSHEGYYQPLTQWSKGEYPGANNFEDDVAIISSGIGWAPAAAGSSIAAAAMMASMPSGNGITSIAAADGVLAAAGTPAVFGFRAVQGLATVSANGIVPWAGTIPQTDVDLAMNITDAQGNVMRSVDPADTLAIPANSFVLPADGTYYIWVAGTGLAGNYSSYGSMGQYFLQVEYAAAVDPQQAAAQSPSPPPQVGSPGPPTCSQLPYPCPAGTLLNPSNATYAVVTNDVCCLPTCTDTVVAKSGNQTYGCANDLMFNAANALTGPPSNTLCCLPTCTDTDVTQNSNQPWPCKPGTAANRAAAVMGPPSDALCCLPTCQDTNITTAAYEGWMCPRGNTFKQANANKPSPSDSLCCVATCTDSNVTQPGNQSWTCPAGTLNNAANAMQGPPSNDLCCMPTCTDRFVSTPLNQSWPCAPGMLVNAASAMLGPPSDALCCLATCTDWDLSLSGSQAYPCKAGTAANRNNAMVSPPSNTACCAPTCTDTDITTLANDSWACPSGYPVNLQNASFSPPSDAACCLLQPTCRDRDLLQGGNHTWTCPAGTLPNAANALAGPPSDALCCTATCTDRDVSRQASVQGATHAHKTCVTSNTLVIAAPCTPQVVVRLSIEAWLLKISFAALPTQC</sequence>
<evidence type="ECO:0000313" key="3">
    <source>
        <dbReference type="Proteomes" id="UP000256970"/>
    </source>
</evidence>
<reference evidence="2 3" key="1">
    <citation type="submission" date="2016-10" db="EMBL/GenBank/DDBJ databases">
        <authorList>
            <person name="Cai Z."/>
        </authorList>
    </citation>
    <scope>NUCLEOTIDE SEQUENCE [LARGE SCALE GENOMIC DNA]</scope>
</reference>
<name>A0A383W5S7_TETOB</name>
<feature type="compositionally biased region" description="Pro residues" evidence="1">
    <location>
        <begin position="403"/>
        <end position="415"/>
    </location>
</feature>
<keyword evidence="3" id="KW-1185">Reference proteome</keyword>
<feature type="region of interest" description="Disordered" evidence="1">
    <location>
        <begin position="396"/>
        <end position="415"/>
    </location>
</feature>
<protein>
    <recommendedName>
        <fullName evidence="4">Peptidase C-terminal archaeal/bacterial domain-containing protein</fullName>
    </recommendedName>
</protein>
<dbReference type="Proteomes" id="UP000256970">
    <property type="component" value="Unassembled WGS sequence"/>
</dbReference>
<organism evidence="2 3">
    <name type="scientific">Tetradesmus obliquus</name>
    <name type="common">Green alga</name>
    <name type="synonym">Acutodesmus obliquus</name>
    <dbReference type="NCBI Taxonomy" id="3088"/>
    <lineage>
        <taxon>Eukaryota</taxon>
        <taxon>Viridiplantae</taxon>
        <taxon>Chlorophyta</taxon>
        <taxon>core chlorophytes</taxon>
        <taxon>Chlorophyceae</taxon>
        <taxon>CS clade</taxon>
        <taxon>Sphaeropleales</taxon>
        <taxon>Scenedesmaceae</taxon>
        <taxon>Tetradesmus</taxon>
    </lineage>
</organism>
<evidence type="ECO:0008006" key="4">
    <source>
        <dbReference type="Google" id="ProtNLM"/>
    </source>
</evidence>
<gene>
    <name evidence="2" type="ORF">BQ4739_LOCUS13117</name>
</gene>
<dbReference type="AlphaFoldDB" id="A0A383W5S7"/>
<accession>A0A383W5S7</accession>
<dbReference type="EMBL" id="FNXT01001182">
    <property type="protein sequence ID" value="SZX72995.1"/>
    <property type="molecule type" value="Genomic_DNA"/>
</dbReference>
<evidence type="ECO:0000313" key="2">
    <source>
        <dbReference type="EMBL" id="SZX72995.1"/>
    </source>
</evidence>
<evidence type="ECO:0000256" key="1">
    <source>
        <dbReference type="SAM" id="MobiDB-lite"/>
    </source>
</evidence>